<dbReference type="EMBL" id="LT719092">
    <property type="protein sequence ID" value="SJK84741.1"/>
    <property type="molecule type" value="Genomic_DNA"/>
</dbReference>
<keyword evidence="2" id="KW-1185">Reference proteome</keyword>
<evidence type="ECO:0000313" key="2">
    <source>
        <dbReference type="Proteomes" id="UP000187822"/>
    </source>
</evidence>
<gene>
    <name evidence="1" type="ORF">CPM_0899</name>
</gene>
<sequence>MSFISKIRDTRYKQQDLSIHLKELMDELKINDEYDGIIIGMLLIEYSNFPNYFPNYLGGLDEEGIERLDELQTYGVNEIARLVEKFMAYKTALNHINKLIKEGYLIDINSLIVEKLEEIEPPYNINKQYPYNIVMMFVYEELEKLQEKYKSEKKRLTPNWKKILDSKTSTS</sequence>
<dbReference type="GeneID" id="30927513"/>
<dbReference type="AlphaFoldDB" id="A0A1R4A6Y5"/>
<proteinExistence type="predicted"/>
<name>A0A1R4A6Y5_9ARCH</name>
<evidence type="ECO:0000313" key="1">
    <source>
        <dbReference type="EMBL" id="SJK84741.1"/>
    </source>
</evidence>
<protein>
    <submittedName>
        <fullName evidence="1">Uncharacterized protein</fullName>
    </submittedName>
</protein>
<dbReference type="KEGG" id="cdiv:CPM_0899"/>
<dbReference type="RefSeq" id="WP_077076185.1">
    <property type="nucleotide sequence ID" value="NZ_LT719092.1"/>
</dbReference>
<reference evidence="2" key="1">
    <citation type="submission" date="2016-06" db="EMBL/GenBank/DDBJ databases">
        <authorList>
            <person name="Toshchakov V.S."/>
        </authorList>
    </citation>
    <scope>NUCLEOTIDE SEQUENCE [LARGE SCALE GENOMIC DNA]</scope>
    <source>
        <strain>PM4 (JCM 30641</strain>
        <strain evidence="2">\VKM B-2940)</strain>
    </source>
</reference>
<organism evidence="1 2">
    <name type="scientific">Cuniculiplasma divulgatum</name>
    <dbReference type="NCBI Taxonomy" id="1673428"/>
    <lineage>
        <taxon>Archaea</taxon>
        <taxon>Methanobacteriati</taxon>
        <taxon>Thermoplasmatota</taxon>
        <taxon>Thermoplasmata</taxon>
        <taxon>Thermoplasmatales</taxon>
        <taxon>Cuniculiplasmataceae</taxon>
        <taxon>Cuniculiplasma</taxon>
    </lineage>
</organism>
<dbReference type="Proteomes" id="UP000187822">
    <property type="component" value="Chromosome I"/>
</dbReference>
<dbReference type="STRING" id="1673428.CPM_0899"/>
<accession>A0A1R4A6Y5</accession>